<dbReference type="Pfam" id="PF01730">
    <property type="entry name" value="UreF"/>
    <property type="match status" value="1"/>
</dbReference>
<keyword evidence="5" id="KW-1185">Reference proteome</keyword>
<proteinExistence type="inferred from homology"/>
<protein>
    <submittedName>
        <fullName evidence="4">Urease accessory protein F</fullName>
    </submittedName>
</protein>
<dbReference type="Proteomes" id="UP000887116">
    <property type="component" value="Unassembled WGS sequence"/>
</dbReference>
<evidence type="ECO:0000313" key="4">
    <source>
        <dbReference type="EMBL" id="GFR25777.1"/>
    </source>
</evidence>
<dbReference type="PANTHER" id="PTHR33620">
    <property type="entry name" value="UREASE ACCESSORY PROTEIN F"/>
    <property type="match status" value="1"/>
</dbReference>
<evidence type="ECO:0000256" key="2">
    <source>
        <dbReference type="ARBA" id="ARBA00023186"/>
    </source>
</evidence>
<dbReference type="EMBL" id="BMAO01018758">
    <property type="protein sequence ID" value="GFR25777.1"/>
    <property type="molecule type" value="Genomic_DNA"/>
</dbReference>
<dbReference type="PANTHER" id="PTHR33620:SF1">
    <property type="entry name" value="UREASE ACCESSORY PROTEIN F"/>
    <property type="match status" value="1"/>
</dbReference>
<dbReference type="OrthoDB" id="2550922at2759"/>
<comment type="caution">
    <text evidence="4">The sequence shown here is derived from an EMBL/GenBank/DDBJ whole genome shotgun (WGS) entry which is preliminary data.</text>
</comment>
<dbReference type="Gene3D" id="1.10.4190.10">
    <property type="entry name" value="Urease accessory protein UreF"/>
    <property type="match status" value="1"/>
</dbReference>
<evidence type="ECO:0000256" key="1">
    <source>
        <dbReference type="ARBA" id="ARBA00022988"/>
    </source>
</evidence>
<sequence length="226" mass="25342">MEKNKLYTILQLCDSAFPTGGFSHSMGTEAATQNLYINDFDSLKVFILSCLENAGSSCIPFVRAAYENANNLQKVMLLDSIHNATLLNHVAHRASKLQGKSFLTTSCKVFKLPLMEKLKDLADDEKVHCHLSIVFATVCATLNIPSLEVGKMYLFNCLRTIIASIVRLGKVGTIQAQHLQFEIQCCLDDILKRNWSLHPEESCISYPLTETLQNSHDTMFSKLFFS</sequence>
<keyword evidence="2" id="KW-0143">Chaperone</keyword>
<name>A0A8X6LYW4_TRICU</name>
<dbReference type="InterPro" id="IPR002639">
    <property type="entry name" value="UreF"/>
</dbReference>
<reference evidence="4" key="1">
    <citation type="submission" date="2020-07" db="EMBL/GenBank/DDBJ databases">
        <title>Multicomponent nature underlies the extraordinary mechanical properties of spider dragline silk.</title>
        <authorList>
            <person name="Kono N."/>
            <person name="Nakamura H."/>
            <person name="Mori M."/>
            <person name="Yoshida Y."/>
            <person name="Ohtoshi R."/>
            <person name="Malay A.D."/>
            <person name="Moran D.A.P."/>
            <person name="Tomita M."/>
            <person name="Numata K."/>
            <person name="Arakawa K."/>
        </authorList>
    </citation>
    <scope>NUCLEOTIDE SEQUENCE</scope>
</reference>
<dbReference type="AlphaFoldDB" id="A0A8X6LYW4"/>
<dbReference type="PIRSF" id="PIRSF009467">
    <property type="entry name" value="Ureas_acces_UreF"/>
    <property type="match status" value="1"/>
</dbReference>
<organism evidence="4 5">
    <name type="scientific">Trichonephila clavata</name>
    <name type="common">Joro spider</name>
    <name type="synonym">Nephila clavata</name>
    <dbReference type="NCBI Taxonomy" id="2740835"/>
    <lineage>
        <taxon>Eukaryota</taxon>
        <taxon>Metazoa</taxon>
        <taxon>Ecdysozoa</taxon>
        <taxon>Arthropoda</taxon>
        <taxon>Chelicerata</taxon>
        <taxon>Arachnida</taxon>
        <taxon>Araneae</taxon>
        <taxon>Araneomorphae</taxon>
        <taxon>Entelegynae</taxon>
        <taxon>Araneoidea</taxon>
        <taxon>Nephilidae</taxon>
        <taxon>Trichonephila</taxon>
    </lineage>
</organism>
<evidence type="ECO:0000256" key="3">
    <source>
        <dbReference type="ARBA" id="ARBA00046339"/>
    </source>
</evidence>
<gene>
    <name evidence="4" type="primary">UREF</name>
    <name evidence="4" type="ORF">TNCT_310131</name>
</gene>
<accession>A0A8X6LYW4</accession>
<dbReference type="InterPro" id="IPR038277">
    <property type="entry name" value="UreF_sf"/>
</dbReference>
<keyword evidence="1" id="KW-0996">Nickel insertion</keyword>
<dbReference type="GO" id="GO:0016151">
    <property type="term" value="F:nickel cation binding"/>
    <property type="evidence" value="ECO:0007669"/>
    <property type="project" value="InterPro"/>
</dbReference>
<evidence type="ECO:0000313" key="5">
    <source>
        <dbReference type="Proteomes" id="UP000887116"/>
    </source>
</evidence>
<comment type="similarity">
    <text evidence="3">Belongs to the UreF family.</text>
</comment>